<dbReference type="InterPro" id="IPR000259">
    <property type="entry name" value="Adhesion_dom_fimbrial"/>
</dbReference>
<organism evidence="7 8">
    <name type="scientific">Acinetobacter rudis CIP 110305</name>
    <dbReference type="NCBI Taxonomy" id="421052"/>
    <lineage>
        <taxon>Bacteria</taxon>
        <taxon>Pseudomonadati</taxon>
        <taxon>Pseudomonadota</taxon>
        <taxon>Gammaproteobacteria</taxon>
        <taxon>Moraxellales</taxon>
        <taxon>Moraxellaceae</taxon>
        <taxon>Acinetobacter</taxon>
    </lineage>
</organism>
<dbReference type="InterPro" id="IPR036937">
    <property type="entry name" value="Adhesion_dom_fimbrial_sf"/>
</dbReference>
<dbReference type="Proteomes" id="UP000014568">
    <property type="component" value="Unassembled WGS sequence"/>
</dbReference>
<feature type="region of interest" description="Disordered" evidence="4">
    <location>
        <begin position="135"/>
        <end position="155"/>
    </location>
</feature>
<dbReference type="Pfam" id="PF00419">
    <property type="entry name" value="Fimbrial"/>
    <property type="match status" value="1"/>
</dbReference>
<keyword evidence="8" id="KW-1185">Reference proteome</keyword>
<reference evidence="7 8" key="1">
    <citation type="submission" date="2013-06" db="EMBL/GenBank/DDBJ databases">
        <title>The Genome Sequence of Acinetobacter rudis CIP 110305.</title>
        <authorList>
            <consortium name="The Broad Institute Genome Sequencing Platform"/>
            <consortium name="The Broad Institute Genome Sequencing Center for Infectious Disease"/>
            <person name="Cerqueira G."/>
            <person name="Feldgarden M."/>
            <person name="Courvalin P."/>
            <person name="Perichon B."/>
            <person name="Grillot-Courvalin C."/>
            <person name="Clermont D."/>
            <person name="Rocha E."/>
            <person name="Yoon E.-J."/>
            <person name="Nemec A."/>
            <person name="Young S.K."/>
            <person name="Zeng Q."/>
            <person name="Gargeya S."/>
            <person name="Fitzgerald M."/>
            <person name="Abouelleil A."/>
            <person name="Alvarado L."/>
            <person name="Berlin A.M."/>
            <person name="Chapman S.B."/>
            <person name="Dewar J."/>
            <person name="Goldberg J."/>
            <person name="Griggs A."/>
            <person name="Gujja S."/>
            <person name="Hansen M."/>
            <person name="Howarth C."/>
            <person name="Imamovic A."/>
            <person name="Larimer J."/>
            <person name="McCowan C."/>
            <person name="Murphy C."/>
            <person name="Pearson M."/>
            <person name="Priest M."/>
            <person name="Roberts A."/>
            <person name="Saif S."/>
            <person name="Shea T."/>
            <person name="Sykes S."/>
            <person name="Wortman J."/>
            <person name="Nusbaum C."/>
            <person name="Birren B."/>
        </authorList>
    </citation>
    <scope>NUCLEOTIDE SEQUENCE [LARGE SCALE GENOMIC DNA]</scope>
    <source>
        <strain evidence="7 8">CIP 110305</strain>
    </source>
</reference>
<dbReference type="eggNOG" id="COG3539">
    <property type="taxonomic scope" value="Bacteria"/>
</dbReference>
<feature type="signal peptide" evidence="5">
    <location>
        <begin position="1"/>
        <end position="23"/>
    </location>
</feature>
<dbReference type="PANTHER" id="PTHR33420:SF14">
    <property type="entry name" value="TYPE 1 FIMBRIN D-MANNOSE SPECIFIC ADHESIN"/>
    <property type="match status" value="1"/>
</dbReference>
<dbReference type="EMBL" id="ATGI01000022">
    <property type="protein sequence ID" value="EPF73885.1"/>
    <property type="molecule type" value="Genomic_DNA"/>
</dbReference>
<dbReference type="PATRIC" id="fig|421052.3.peg.1722"/>
<dbReference type="STRING" id="632955.GCA_000829675_03604"/>
<keyword evidence="5" id="KW-0732">Signal</keyword>
<evidence type="ECO:0000256" key="4">
    <source>
        <dbReference type="SAM" id="MobiDB-lite"/>
    </source>
</evidence>
<dbReference type="InterPro" id="IPR008966">
    <property type="entry name" value="Adhesion_dom_sf"/>
</dbReference>
<gene>
    <name evidence="7" type="ORF">F945_01764</name>
</gene>
<proteinExistence type="inferred from homology"/>
<protein>
    <recommendedName>
        <fullName evidence="6">Fimbrial-type adhesion domain-containing protein</fullName>
    </recommendedName>
</protein>
<accession>S3N187</accession>
<evidence type="ECO:0000313" key="8">
    <source>
        <dbReference type="Proteomes" id="UP000014568"/>
    </source>
</evidence>
<comment type="caution">
    <text evidence="7">The sequence shown here is derived from an EMBL/GenBank/DDBJ whole genome shotgun (WGS) entry which is preliminary data.</text>
</comment>
<evidence type="ECO:0000256" key="5">
    <source>
        <dbReference type="SAM" id="SignalP"/>
    </source>
</evidence>
<feature type="chain" id="PRO_5004512026" description="Fimbrial-type adhesion domain-containing protein" evidence="5">
    <location>
        <begin position="24"/>
        <end position="351"/>
    </location>
</feature>
<keyword evidence="3" id="KW-0281">Fimbrium</keyword>
<name>S3N187_9GAMM</name>
<sequence length="351" mass="37837">MNLKHIFLIPSLLLCGVTQQAFANGCTPNAPSTRHTLMKAYAGTIKVSGNVEKYQKIAEFNFQHNATGVPYVAECSDDATIYAYAGQGSPTERGASSIGDIDGQPAFVLPNSYAGGENHYAYVLIDNLTGRPYGDRGNPSELRVNEGDNQDSKMRPRQATVIIYANIDNPTKAVQLGNVTLGGLLPGPPGNPFGSGVTYMFDSGNIAAAEASCEIENANNLTIDLPRAPLSALNRIGTTSSRTKGELKIQCTGDMRAHLSLNLSNNQVQTDDDGDESVIKNSQEGREFAKGIGFVSSTEDGKRLINRKSVFLKNLDKGETKVPIYAEYYRYGDEVSAGKVEASANFIMEFK</sequence>
<evidence type="ECO:0000256" key="1">
    <source>
        <dbReference type="ARBA" id="ARBA00004561"/>
    </source>
</evidence>
<feature type="compositionally biased region" description="Basic and acidic residues" evidence="4">
    <location>
        <begin position="143"/>
        <end position="154"/>
    </location>
</feature>
<dbReference type="GO" id="GO:0009289">
    <property type="term" value="C:pilus"/>
    <property type="evidence" value="ECO:0007669"/>
    <property type="project" value="UniProtKB-SubCell"/>
</dbReference>
<dbReference type="InterPro" id="IPR050263">
    <property type="entry name" value="Bact_Fimbrial_Adh_Pro"/>
</dbReference>
<dbReference type="SUPFAM" id="SSF49401">
    <property type="entry name" value="Bacterial adhesins"/>
    <property type="match status" value="1"/>
</dbReference>
<dbReference type="HOGENOM" id="CLU_798923_0_0_6"/>
<comment type="subcellular location">
    <subcellularLocation>
        <location evidence="1">Fimbrium</location>
    </subcellularLocation>
</comment>
<evidence type="ECO:0000256" key="2">
    <source>
        <dbReference type="ARBA" id="ARBA00006671"/>
    </source>
</evidence>
<dbReference type="PANTHER" id="PTHR33420">
    <property type="entry name" value="FIMBRIAL SUBUNIT ELFA-RELATED"/>
    <property type="match status" value="1"/>
</dbReference>
<dbReference type="GO" id="GO:0043709">
    <property type="term" value="P:cell adhesion involved in single-species biofilm formation"/>
    <property type="evidence" value="ECO:0007669"/>
    <property type="project" value="TreeGrafter"/>
</dbReference>
<dbReference type="AlphaFoldDB" id="S3N187"/>
<dbReference type="Gene3D" id="2.60.40.1090">
    <property type="entry name" value="Fimbrial-type adhesion domain"/>
    <property type="match status" value="1"/>
</dbReference>
<comment type="similarity">
    <text evidence="2">Belongs to the fimbrial protein family.</text>
</comment>
<dbReference type="RefSeq" id="WP_016656171.1">
    <property type="nucleotide sequence ID" value="NZ_KE340353.1"/>
</dbReference>
<evidence type="ECO:0000259" key="6">
    <source>
        <dbReference type="Pfam" id="PF00419"/>
    </source>
</evidence>
<feature type="domain" description="Fimbrial-type adhesion" evidence="6">
    <location>
        <begin position="204"/>
        <end position="350"/>
    </location>
</feature>
<evidence type="ECO:0000256" key="3">
    <source>
        <dbReference type="ARBA" id="ARBA00023263"/>
    </source>
</evidence>
<evidence type="ECO:0000313" key="7">
    <source>
        <dbReference type="EMBL" id="EPF73885.1"/>
    </source>
</evidence>